<dbReference type="EMBL" id="BLXT01007673">
    <property type="protein sequence ID" value="GFO41303.1"/>
    <property type="molecule type" value="Genomic_DNA"/>
</dbReference>
<accession>A0AAV4DB74</accession>
<evidence type="ECO:0000313" key="2">
    <source>
        <dbReference type="Proteomes" id="UP000735302"/>
    </source>
</evidence>
<comment type="caution">
    <text evidence="1">The sequence shown here is derived from an EMBL/GenBank/DDBJ whole genome shotgun (WGS) entry which is preliminary data.</text>
</comment>
<gene>
    <name evidence="1" type="ORF">PoB_006780800</name>
</gene>
<sequence>MVQLIPERHPLWLARKLDPKYGASSFMLNSNLFKVASQDIPKISQEPEKMVQLIPERHPLWLVRKLDPKYGASSFMLNSKLLWPLLVYKISNSTVESIEAKINKQVGKKWLIKDENEGITFLTKITW</sequence>
<name>A0AAV4DB74_9GAST</name>
<dbReference type="AlphaFoldDB" id="A0AAV4DB74"/>
<evidence type="ECO:0000313" key="1">
    <source>
        <dbReference type="EMBL" id="GFO41303.1"/>
    </source>
</evidence>
<proteinExistence type="predicted"/>
<protein>
    <submittedName>
        <fullName evidence="1">Uncharacterized protein</fullName>
    </submittedName>
</protein>
<reference evidence="1 2" key="1">
    <citation type="journal article" date="2021" name="Elife">
        <title>Chloroplast acquisition without the gene transfer in kleptoplastic sea slugs, Plakobranchus ocellatus.</title>
        <authorList>
            <person name="Maeda T."/>
            <person name="Takahashi S."/>
            <person name="Yoshida T."/>
            <person name="Shimamura S."/>
            <person name="Takaki Y."/>
            <person name="Nagai Y."/>
            <person name="Toyoda A."/>
            <person name="Suzuki Y."/>
            <person name="Arimoto A."/>
            <person name="Ishii H."/>
            <person name="Satoh N."/>
            <person name="Nishiyama T."/>
            <person name="Hasebe M."/>
            <person name="Maruyama T."/>
            <person name="Minagawa J."/>
            <person name="Obokata J."/>
            <person name="Shigenobu S."/>
        </authorList>
    </citation>
    <scope>NUCLEOTIDE SEQUENCE [LARGE SCALE GENOMIC DNA]</scope>
</reference>
<organism evidence="1 2">
    <name type="scientific">Plakobranchus ocellatus</name>
    <dbReference type="NCBI Taxonomy" id="259542"/>
    <lineage>
        <taxon>Eukaryota</taxon>
        <taxon>Metazoa</taxon>
        <taxon>Spiralia</taxon>
        <taxon>Lophotrochozoa</taxon>
        <taxon>Mollusca</taxon>
        <taxon>Gastropoda</taxon>
        <taxon>Heterobranchia</taxon>
        <taxon>Euthyneura</taxon>
        <taxon>Panpulmonata</taxon>
        <taxon>Sacoglossa</taxon>
        <taxon>Placobranchoidea</taxon>
        <taxon>Plakobranchidae</taxon>
        <taxon>Plakobranchus</taxon>
    </lineage>
</organism>
<dbReference type="Proteomes" id="UP000735302">
    <property type="component" value="Unassembled WGS sequence"/>
</dbReference>
<keyword evidence="2" id="KW-1185">Reference proteome</keyword>